<sequence length="329" mass="34952">MTRSSTDALRAALPAALSDAVAGYRRYLTAERNLSPATVAAYLGDVVSLLDHLQRLRGGAAATTVGDLGLADLRSWLARRRSTGAARSSMARQVSSARSFTGWALSIGLIDTDPAGRLVAPRAERRLPAVLDVGQATEMLDGPATGGPSTTPEQAAGDEPEPAALRDRAILELLYASALRVSELVGLDVEDLDRHRRVARVTGKGNKERTVPYGAPADAAVGRWLELGRDRMTGPRSGRALFLGARGGRMDQRAVRDLVHRATRAVPGAPELAPHGLRHSAATHLLDGGADLRTVQELLGHASLATTQLYTHVSAEKLRAVYTQAHPRA</sequence>
<keyword evidence="8 9" id="KW-0131">Cell cycle</keyword>
<gene>
    <name evidence="9" type="primary">xerC</name>
    <name evidence="13" type="ORF">GIS00_22435</name>
</gene>
<dbReference type="NCBIfam" id="NF001399">
    <property type="entry name" value="PRK00283.1"/>
    <property type="match status" value="1"/>
</dbReference>
<keyword evidence="2 9" id="KW-0963">Cytoplasm</keyword>
<dbReference type="HAMAP" id="MF_01808">
    <property type="entry name" value="Recomb_XerC_XerD"/>
    <property type="match status" value="1"/>
</dbReference>
<evidence type="ECO:0000259" key="12">
    <source>
        <dbReference type="PROSITE" id="PS51900"/>
    </source>
</evidence>
<feature type="active site" evidence="9">
    <location>
        <position position="301"/>
    </location>
</feature>
<dbReference type="GO" id="GO:0006313">
    <property type="term" value="P:DNA transposition"/>
    <property type="evidence" value="ECO:0007669"/>
    <property type="project" value="UniProtKB-UniRule"/>
</dbReference>
<feature type="active site" evidence="9">
    <location>
        <position position="180"/>
    </location>
</feature>
<dbReference type="InterPro" id="IPR004107">
    <property type="entry name" value="Integrase_SAM-like_N"/>
</dbReference>
<dbReference type="PROSITE" id="PS51900">
    <property type="entry name" value="CB"/>
    <property type="match status" value="1"/>
</dbReference>
<dbReference type="InterPro" id="IPR050090">
    <property type="entry name" value="Tyrosine_recombinase_XerCD"/>
</dbReference>
<evidence type="ECO:0000313" key="14">
    <source>
        <dbReference type="Proteomes" id="UP000460221"/>
    </source>
</evidence>
<feature type="domain" description="Tyr recombinase" evidence="11">
    <location>
        <begin position="126"/>
        <end position="323"/>
    </location>
</feature>
<dbReference type="Pfam" id="PF02899">
    <property type="entry name" value="Phage_int_SAM_1"/>
    <property type="match status" value="1"/>
</dbReference>
<dbReference type="EMBL" id="WLYK01000011">
    <property type="protein sequence ID" value="MTD16698.1"/>
    <property type="molecule type" value="Genomic_DNA"/>
</dbReference>
<dbReference type="InterPro" id="IPR044068">
    <property type="entry name" value="CB"/>
</dbReference>
<feature type="active site" description="O-(3'-phospho-DNA)-tyrosine intermediate" evidence="9">
    <location>
        <position position="310"/>
    </location>
</feature>
<dbReference type="PANTHER" id="PTHR30349">
    <property type="entry name" value="PHAGE INTEGRASE-RELATED"/>
    <property type="match status" value="1"/>
</dbReference>
<evidence type="ECO:0000256" key="4">
    <source>
        <dbReference type="ARBA" id="ARBA00022829"/>
    </source>
</evidence>
<evidence type="ECO:0000256" key="7">
    <source>
        <dbReference type="ARBA" id="ARBA00023172"/>
    </source>
</evidence>
<evidence type="ECO:0000256" key="8">
    <source>
        <dbReference type="ARBA" id="ARBA00023306"/>
    </source>
</evidence>
<dbReference type="GO" id="GO:0003677">
    <property type="term" value="F:DNA binding"/>
    <property type="evidence" value="ECO:0007669"/>
    <property type="project" value="UniProtKB-UniRule"/>
</dbReference>
<feature type="region of interest" description="Disordered" evidence="10">
    <location>
        <begin position="138"/>
        <end position="161"/>
    </location>
</feature>
<comment type="similarity">
    <text evidence="9">Belongs to the 'phage' integrase family. XerC subfamily.</text>
</comment>
<dbReference type="PANTHER" id="PTHR30349:SF77">
    <property type="entry name" value="TYROSINE RECOMBINASE XERC"/>
    <property type="match status" value="1"/>
</dbReference>
<dbReference type="InterPro" id="IPR013762">
    <property type="entry name" value="Integrase-like_cat_sf"/>
</dbReference>
<dbReference type="AlphaFoldDB" id="A0A7K1FRC6"/>
<dbReference type="GO" id="GO:0007059">
    <property type="term" value="P:chromosome segregation"/>
    <property type="evidence" value="ECO:0007669"/>
    <property type="project" value="UniProtKB-UniRule"/>
</dbReference>
<feature type="active site" evidence="9">
    <location>
        <position position="204"/>
    </location>
</feature>
<feature type="active site" evidence="9">
    <location>
        <position position="275"/>
    </location>
</feature>
<keyword evidence="6 9" id="KW-0238">DNA-binding</keyword>
<evidence type="ECO:0000259" key="11">
    <source>
        <dbReference type="PROSITE" id="PS51898"/>
    </source>
</evidence>
<feature type="domain" description="Core-binding (CB)" evidence="12">
    <location>
        <begin position="15"/>
        <end position="105"/>
    </location>
</feature>
<organism evidence="13 14">
    <name type="scientific">Nakamurella alba</name>
    <dbReference type="NCBI Taxonomy" id="2665158"/>
    <lineage>
        <taxon>Bacteria</taxon>
        <taxon>Bacillati</taxon>
        <taxon>Actinomycetota</taxon>
        <taxon>Actinomycetes</taxon>
        <taxon>Nakamurellales</taxon>
        <taxon>Nakamurellaceae</taxon>
        <taxon>Nakamurella</taxon>
    </lineage>
</organism>
<dbReference type="PROSITE" id="PS51898">
    <property type="entry name" value="TYR_RECOMBINASE"/>
    <property type="match status" value="1"/>
</dbReference>
<dbReference type="Pfam" id="PF00589">
    <property type="entry name" value="Phage_integrase"/>
    <property type="match status" value="1"/>
</dbReference>
<dbReference type="InterPro" id="IPR023009">
    <property type="entry name" value="Tyrosine_recombinase_XerC/XerD"/>
</dbReference>
<protein>
    <recommendedName>
        <fullName evidence="9">Tyrosine recombinase XerC</fullName>
    </recommendedName>
</protein>
<dbReference type="CDD" id="cd00798">
    <property type="entry name" value="INT_XerDC_C"/>
    <property type="match status" value="1"/>
</dbReference>
<dbReference type="SUPFAM" id="SSF56349">
    <property type="entry name" value="DNA breaking-rejoining enzymes"/>
    <property type="match status" value="1"/>
</dbReference>
<evidence type="ECO:0000256" key="3">
    <source>
        <dbReference type="ARBA" id="ARBA00022618"/>
    </source>
</evidence>
<keyword evidence="14" id="KW-1185">Reference proteome</keyword>
<reference evidence="13 14" key="1">
    <citation type="submission" date="2019-11" db="EMBL/GenBank/DDBJ databases">
        <authorList>
            <person name="Jiang L.-Q."/>
        </authorList>
    </citation>
    <scope>NUCLEOTIDE SEQUENCE [LARGE SCALE GENOMIC DNA]</scope>
    <source>
        <strain evidence="13 14">YIM 132087</strain>
    </source>
</reference>
<name>A0A7K1FRC6_9ACTN</name>
<accession>A0A7K1FRC6</accession>
<comment type="subcellular location">
    <subcellularLocation>
        <location evidence="1 9">Cytoplasm</location>
    </subcellularLocation>
</comment>
<evidence type="ECO:0000256" key="5">
    <source>
        <dbReference type="ARBA" id="ARBA00022908"/>
    </source>
</evidence>
<keyword evidence="3 9" id="KW-0132">Cell division</keyword>
<evidence type="ECO:0000256" key="10">
    <source>
        <dbReference type="SAM" id="MobiDB-lite"/>
    </source>
</evidence>
<dbReference type="InterPro" id="IPR011010">
    <property type="entry name" value="DNA_brk_join_enz"/>
</dbReference>
<dbReference type="Proteomes" id="UP000460221">
    <property type="component" value="Unassembled WGS sequence"/>
</dbReference>
<evidence type="ECO:0000256" key="9">
    <source>
        <dbReference type="HAMAP-Rule" id="MF_01808"/>
    </source>
</evidence>
<keyword evidence="5 9" id="KW-0229">DNA integration</keyword>
<comment type="subunit">
    <text evidence="9">Forms a cyclic heterotetrameric complex composed of two molecules of XerC and two molecules of XerD.</text>
</comment>
<dbReference type="InterPro" id="IPR010998">
    <property type="entry name" value="Integrase_recombinase_N"/>
</dbReference>
<dbReference type="Gene3D" id="1.10.443.10">
    <property type="entry name" value="Intergrase catalytic core"/>
    <property type="match status" value="1"/>
</dbReference>
<evidence type="ECO:0000256" key="1">
    <source>
        <dbReference type="ARBA" id="ARBA00004496"/>
    </source>
</evidence>
<evidence type="ECO:0000313" key="13">
    <source>
        <dbReference type="EMBL" id="MTD16698.1"/>
    </source>
</evidence>
<keyword evidence="7 9" id="KW-0233">DNA recombination</keyword>
<comment type="caution">
    <text evidence="13">The sequence shown here is derived from an EMBL/GenBank/DDBJ whole genome shotgun (WGS) entry which is preliminary data.</text>
</comment>
<dbReference type="GO" id="GO:0009037">
    <property type="term" value="F:tyrosine-based site-specific recombinase activity"/>
    <property type="evidence" value="ECO:0007669"/>
    <property type="project" value="UniProtKB-UniRule"/>
</dbReference>
<dbReference type="GO" id="GO:0051301">
    <property type="term" value="P:cell division"/>
    <property type="evidence" value="ECO:0007669"/>
    <property type="project" value="UniProtKB-KW"/>
</dbReference>
<dbReference type="RefSeq" id="WP_322098310.1">
    <property type="nucleotide sequence ID" value="NZ_WLYK01000011.1"/>
</dbReference>
<dbReference type="InterPro" id="IPR002104">
    <property type="entry name" value="Integrase_catalytic"/>
</dbReference>
<comment type="function">
    <text evidence="9">Site-specific tyrosine recombinase, which acts by catalyzing the cutting and rejoining of the recombining DNA molecules. The XerC-XerD complex is essential to convert dimers of the bacterial chromosome into monomers to permit their segregation at cell division. It also contributes to the segregational stability of plasmids.</text>
</comment>
<evidence type="ECO:0000256" key="6">
    <source>
        <dbReference type="ARBA" id="ARBA00023125"/>
    </source>
</evidence>
<feature type="active site" evidence="9">
    <location>
        <position position="278"/>
    </location>
</feature>
<dbReference type="GO" id="GO:0005737">
    <property type="term" value="C:cytoplasm"/>
    <property type="evidence" value="ECO:0007669"/>
    <property type="project" value="UniProtKB-SubCell"/>
</dbReference>
<proteinExistence type="inferred from homology"/>
<evidence type="ECO:0000256" key="2">
    <source>
        <dbReference type="ARBA" id="ARBA00022490"/>
    </source>
</evidence>
<keyword evidence="4 9" id="KW-0159">Chromosome partition</keyword>
<dbReference type="SUPFAM" id="SSF47823">
    <property type="entry name" value="lambda integrase-like, N-terminal domain"/>
    <property type="match status" value="1"/>
</dbReference>
<dbReference type="Gene3D" id="1.10.150.130">
    <property type="match status" value="1"/>
</dbReference>